<dbReference type="GO" id="GO:0005634">
    <property type="term" value="C:nucleus"/>
    <property type="evidence" value="ECO:0007669"/>
    <property type="project" value="UniProtKB-SubCell"/>
</dbReference>
<evidence type="ECO:0000256" key="2">
    <source>
        <dbReference type="ARBA" id="ARBA00004906"/>
    </source>
</evidence>
<protein>
    <recommendedName>
        <fullName evidence="4">Protein cereblon</fullName>
    </recommendedName>
</protein>
<keyword evidence="6" id="KW-0833">Ubl conjugation pathway</keyword>
<dbReference type="CDD" id="cd15777">
    <property type="entry name" value="CRBN_C_like"/>
    <property type="match status" value="1"/>
</dbReference>
<feature type="domain" description="CULT" evidence="11">
    <location>
        <begin position="404"/>
        <end position="511"/>
    </location>
</feature>
<feature type="compositionally biased region" description="Basic and acidic residues" evidence="9">
    <location>
        <begin position="30"/>
        <end position="44"/>
    </location>
</feature>
<accession>A0AAD9NG19</accession>
<evidence type="ECO:0000313" key="12">
    <source>
        <dbReference type="EMBL" id="KAK2167273.1"/>
    </source>
</evidence>
<dbReference type="Pfam" id="PF03226">
    <property type="entry name" value="Yippee-Mis18"/>
    <property type="match status" value="1"/>
</dbReference>
<dbReference type="PANTHER" id="PTHR46732:SF8">
    <property type="entry name" value="ATP-DEPENDENT PROTEASE LA (LON) DOMAIN PROTEIN"/>
    <property type="match status" value="1"/>
</dbReference>
<dbReference type="InterPro" id="IPR046336">
    <property type="entry name" value="Lon_prtase_N_sf"/>
</dbReference>
<dbReference type="EMBL" id="JAODUP010000030">
    <property type="protein sequence ID" value="KAK2167273.1"/>
    <property type="molecule type" value="Genomic_DNA"/>
</dbReference>
<evidence type="ECO:0000256" key="7">
    <source>
        <dbReference type="ARBA" id="ARBA00022833"/>
    </source>
</evidence>
<keyword evidence="13" id="KW-1185">Reference proteome</keyword>
<comment type="similarity">
    <text evidence="3">Belongs to the CRBN family.</text>
</comment>
<keyword evidence="5" id="KW-0479">Metal-binding</keyword>
<dbReference type="InterPro" id="IPR003111">
    <property type="entry name" value="Lon_prtase_N"/>
</dbReference>
<evidence type="ECO:0000256" key="9">
    <source>
        <dbReference type="SAM" id="MobiDB-lite"/>
    </source>
</evidence>
<dbReference type="SMART" id="SM00464">
    <property type="entry name" value="LON"/>
    <property type="match status" value="1"/>
</dbReference>
<evidence type="ECO:0000256" key="5">
    <source>
        <dbReference type="ARBA" id="ARBA00022723"/>
    </source>
</evidence>
<dbReference type="Pfam" id="PF02190">
    <property type="entry name" value="LON_substr_bdg"/>
    <property type="match status" value="1"/>
</dbReference>
<dbReference type="PROSITE" id="PS51787">
    <property type="entry name" value="LON_N"/>
    <property type="match status" value="1"/>
</dbReference>
<keyword evidence="7" id="KW-0862">Zinc</keyword>
<name>A0AAD9NG19_9ANNE</name>
<proteinExistence type="inferred from homology"/>
<evidence type="ECO:0000259" key="11">
    <source>
        <dbReference type="PROSITE" id="PS51788"/>
    </source>
</evidence>
<evidence type="ECO:0000256" key="8">
    <source>
        <dbReference type="ARBA" id="ARBA00023242"/>
    </source>
</evidence>
<dbReference type="Gene3D" id="2.30.130.40">
    <property type="entry name" value="LON domain-like"/>
    <property type="match status" value="1"/>
</dbReference>
<dbReference type="InterPro" id="IPR004910">
    <property type="entry name" value="Yippee/Mis18/Cereblon"/>
</dbReference>
<dbReference type="InterPro" id="IPR034750">
    <property type="entry name" value="CULT"/>
</dbReference>
<dbReference type="FunFam" id="2.170.150.20:FF:000007">
    <property type="entry name" value="Protein cereblon"/>
    <property type="match status" value="1"/>
</dbReference>
<reference evidence="12" key="1">
    <citation type="journal article" date="2023" name="Mol. Biol. Evol.">
        <title>Third-Generation Sequencing Reveals the Adaptive Role of the Epigenome in Three Deep-Sea Polychaetes.</title>
        <authorList>
            <person name="Perez M."/>
            <person name="Aroh O."/>
            <person name="Sun Y."/>
            <person name="Lan Y."/>
            <person name="Juniper S.K."/>
            <person name="Young C.R."/>
            <person name="Angers B."/>
            <person name="Qian P.Y."/>
        </authorList>
    </citation>
    <scope>NUCLEOTIDE SEQUENCE</scope>
    <source>
        <strain evidence="12">P08H-3</strain>
    </source>
</reference>
<comment type="pathway">
    <text evidence="2">Protein modification; protein ubiquitination.</text>
</comment>
<feature type="region of interest" description="Disordered" evidence="9">
    <location>
        <begin position="1"/>
        <end position="80"/>
    </location>
</feature>
<dbReference type="PANTHER" id="PTHR46732">
    <property type="entry name" value="ATP-DEPENDENT PROTEASE LA (LON) DOMAIN PROTEIN"/>
    <property type="match status" value="1"/>
</dbReference>
<feature type="compositionally biased region" description="Acidic residues" evidence="9">
    <location>
        <begin position="45"/>
        <end position="56"/>
    </location>
</feature>
<evidence type="ECO:0000313" key="13">
    <source>
        <dbReference type="Proteomes" id="UP001208570"/>
    </source>
</evidence>
<evidence type="ECO:0000256" key="6">
    <source>
        <dbReference type="ARBA" id="ARBA00022786"/>
    </source>
</evidence>
<feature type="compositionally biased region" description="Acidic residues" evidence="9">
    <location>
        <begin position="14"/>
        <end position="29"/>
    </location>
</feature>
<evidence type="ECO:0000256" key="4">
    <source>
        <dbReference type="ARBA" id="ARBA00014394"/>
    </source>
</evidence>
<dbReference type="Proteomes" id="UP001208570">
    <property type="component" value="Unassembled WGS sequence"/>
</dbReference>
<evidence type="ECO:0000259" key="10">
    <source>
        <dbReference type="PROSITE" id="PS51787"/>
    </source>
</evidence>
<organism evidence="12 13">
    <name type="scientific">Paralvinella palmiformis</name>
    <dbReference type="NCBI Taxonomy" id="53620"/>
    <lineage>
        <taxon>Eukaryota</taxon>
        <taxon>Metazoa</taxon>
        <taxon>Spiralia</taxon>
        <taxon>Lophotrochozoa</taxon>
        <taxon>Annelida</taxon>
        <taxon>Polychaeta</taxon>
        <taxon>Sedentaria</taxon>
        <taxon>Canalipalpata</taxon>
        <taxon>Terebellida</taxon>
        <taxon>Terebelliformia</taxon>
        <taxon>Alvinellidae</taxon>
        <taxon>Paralvinella</taxon>
    </lineage>
</organism>
<dbReference type="SUPFAM" id="SSF88697">
    <property type="entry name" value="PUA domain-like"/>
    <property type="match status" value="1"/>
</dbReference>
<feature type="domain" description="Lon N-terminal" evidence="10">
    <location>
        <begin position="152"/>
        <end position="405"/>
    </location>
</feature>
<comment type="subcellular location">
    <subcellularLocation>
        <location evidence="1">Nucleus</location>
    </subcellularLocation>
</comment>
<dbReference type="Gene3D" id="1.20.58.1480">
    <property type="match status" value="1"/>
</dbReference>
<dbReference type="Gene3D" id="2.170.150.20">
    <property type="entry name" value="Peptide methionine sulfoxide reductase"/>
    <property type="match status" value="1"/>
</dbReference>
<sequence>MAEDLLPLVGHDMDGDDNDSSDSEDDYDFDEHADPDAQPEKLDSDSSEDDVDEESVDGAKRAQGSGSASLPTKKERHPRKRSFPNITFDKFLPGAHSYLLEYLVLTCLYASVGGMGRTSSKIQTFCSPLYLGNDLEEIRGRTVHAEESYQSLPILSLPGVVLVPGQTLPLHLFQPSTASMMRRLIEGDKTFGLVPSRYSDHDQLTSSIGTTAEILAFKEESDSMSSISTVRVKAIGRQRFEIKDTHRQIDGIIIARVRILPERELDPPLEGATPNSYRRLIGYERQRTSGLEMTHDHLAILQQWIKTNKGSKKKLDRFSSAHFTWWPPWVYKQYDTQSCIDLVKKELTSWNDTLREDSMPQDATEFSFWVAGNLPLDDGLKLHLLKMDSAIQRLRCELSIMKKCTVLCCKQCGLLIAKKNDVFSMAVEGPMAAYCNPAGYVHETFTVYKAQGLNLIGRPTTENSWFPGYAWTIIQCRNCSHHMGWKFTAVKKKLQPEKFWGLCRSSLLPGLQNEDEATEGWIPTQ</sequence>
<dbReference type="InterPro" id="IPR015947">
    <property type="entry name" value="PUA-like_sf"/>
</dbReference>
<comment type="caution">
    <text evidence="12">The sequence shown here is derived from an EMBL/GenBank/DDBJ whole genome shotgun (WGS) entry which is preliminary data.</text>
</comment>
<evidence type="ECO:0000256" key="3">
    <source>
        <dbReference type="ARBA" id="ARBA00005293"/>
    </source>
</evidence>
<evidence type="ECO:0000256" key="1">
    <source>
        <dbReference type="ARBA" id="ARBA00004123"/>
    </source>
</evidence>
<dbReference type="AlphaFoldDB" id="A0AAD9NG19"/>
<keyword evidence="8" id="KW-0539">Nucleus</keyword>
<dbReference type="GO" id="GO:0046872">
    <property type="term" value="F:metal ion binding"/>
    <property type="evidence" value="ECO:0007669"/>
    <property type="project" value="UniProtKB-KW"/>
</dbReference>
<gene>
    <name evidence="12" type="ORF">LSH36_30g03073</name>
</gene>
<dbReference type="PROSITE" id="PS51788">
    <property type="entry name" value="CULT"/>
    <property type="match status" value="1"/>
</dbReference>